<evidence type="ECO:0000313" key="1">
    <source>
        <dbReference type="EMBL" id="KAA6315500.1"/>
    </source>
</evidence>
<dbReference type="PANTHER" id="PTHR35810:SF1">
    <property type="entry name" value="CYTOPLASMIC PROTEIN"/>
    <property type="match status" value="1"/>
</dbReference>
<protein>
    <recommendedName>
        <fullName evidence="2">Bro-N domain-containing protein</fullName>
    </recommendedName>
</protein>
<comment type="caution">
    <text evidence="1">The sequence shown here is derived from an EMBL/GenBank/DDBJ whole genome shotgun (WGS) entry which is preliminary data.</text>
</comment>
<gene>
    <name evidence="1" type="ORF">EZS27_034048</name>
</gene>
<evidence type="ECO:0008006" key="2">
    <source>
        <dbReference type="Google" id="ProtNLM"/>
    </source>
</evidence>
<dbReference type="PANTHER" id="PTHR35810">
    <property type="entry name" value="CYTOPLASMIC PROTEIN-RELATED"/>
    <property type="match status" value="1"/>
</dbReference>
<accession>A0A5J4Q389</accession>
<organism evidence="1">
    <name type="scientific">termite gut metagenome</name>
    <dbReference type="NCBI Taxonomy" id="433724"/>
    <lineage>
        <taxon>unclassified sequences</taxon>
        <taxon>metagenomes</taxon>
        <taxon>organismal metagenomes</taxon>
    </lineage>
</organism>
<proteinExistence type="predicted"/>
<dbReference type="AlphaFoldDB" id="A0A5J4Q389"/>
<name>A0A5J4Q389_9ZZZZ</name>
<sequence length="168" mass="19758">MSHMDEIVLYQPDNSIRLEVRVEDETVWLTQAQISKLFGVDRTVISKHLKNVFTTRELEEEGTCAIFAHMGNDGKQEYQTKHYNLDAILSVGYRVNSINATLFRQWSNRILKEYLLRGYAVNQRFERLEYRMTETENKIDFFVRTALPPVEGIFMTDRFSMLINLPPT</sequence>
<dbReference type="EMBL" id="SNRY01005230">
    <property type="protein sequence ID" value="KAA6315500.1"/>
    <property type="molecule type" value="Genomic_DNA"/>
</dbReference>
<reference evidence="1" key="1">
    <citation type="submission" date="2019-03" db="EMBL/GenBank/DDBJ databases">
        <title>Single cell metagenomics reveals metabolic interactions within the superorganism composed of flagellate Streblomastix strix and complex community of Bacteroidetes bacteria on its surface.</title>
        <authorList>
            <person name="Treitli S.C."/>
            <person name="Kolisko M."/>
            <person name="Husnik F."/>
            <person name="Keeling P."/>
            <person name="Hampl V."/>
        </authorList>
    </citation>
    <scope>NUCLEOTIDE SEQUENCE</scope>
    <source>
        <strain evidence="1">STM</strain>
    </source>
</reference>
<dbReference type="Pfam" id="PF13310">
    <property type="entry name" value="Virulence_RhuM"/>
    <property type="match status" value="1"/>
</dbReference>
<dbReference type="InterPro" id="IPR011204">
    <property type="entry name" value="Virulence_RhuM-like"/>
</dbReference>